<evidence type="ECO:0000256" key="1">
    <source>
        <dbReference type="SAM" id="MobiDB-lite"/>
    </source>
</evidence>
<feature type="signal peptide" evidence="2">
    <location>
        <begin position="1"/>
        <end position="22"/>
    </location>
</feature>
<dbReference type="AlphaFoldDB" id="A0A1W2DEK9"/>
<dbReference type="EMBL" id="FWXR01000014">
    <property type="protein sequence ID" value="SMC95969.1"/>
    <property type="molecule type" value="Genomic_DNA"/>
</dbReference>
<keyword evidence="4" id="KW-1185">Reference proteome</keyword>
<dbReference type="OrthoDB" id="7324591at2"/>
<dbReference type="InterPro" id="IPR011990">
    <property type="entry name" value="TPR-like_helical_dom_sf"/>
</dbReference>
<accession>A0A1W2DEK9</accession>
<evidence type="ECO:0000313" key="3">
    <source>
        <dbReference type="EMBL" id="SMC95969.1"/>
    </source>
</evidence>
<evidence type="ECO:0000256" key="2">
    <source>
        <dbReference type="SAM" id="SignalP"/>
    </source>
</evidence>
<dbReference type="STRING" id="937218.SAMN06297251_11498"/>
<protein>
    <recommendedName>
        <fullName evidence="5">Tetratricopeptide repeat-containing protein</fullName>
    </recommendedName>
</protein>
<gene>
    <name evidence="3" type="ORF">SAMN06297251_11498</name>
</gene>
<reference evidence="3 4" key="1">
    <citation type="submission" date="2017-04" db="EMBL/GenBank/DDBJ databases">
        <authorList>
            <person name="Afonso C.L."/>
            <person name="Miller P.J."/>
            <person name="Scott M.A."/>
            <person name="Spackman E."/>
            <person name="Goraichik I."/>
            <person name="Dimitrov K.M."/>
            <person name="Suarez D.L."/>
            <person name="Swayne D.E."/>
        </authorList>
    </citation>
    <scope>NUCLEOTIDE SEQUENCE [LARGE SCALE GENOMIC DNA]</scope>
    <source>
        <strain evidence="3 4">CGMCC 1.10972</strain>
    </source>
</reference>
<evidence type="ECO:0000313" key="4">
    <source>
        <dbReference type="Proteomes" id="UP000192656"/>
    </source>
</evidence>
<sequence length="689" mass="74863">MLLTRTNAFVSAVCLTSTIAFAGPVGLGQDAGGSLMLTQSGSSQSLSSISLTSPVGPGSSEAVVRSLYPGLGSTLDRPVAADSSSATVAAPQVGANPFALPQPVRSTPMRTVSTPAANPFNPVNGRGADISPDAQAPAFAISGQDVSADDATKPERVDETALRYYADQRNLERVGAEIRRLKALYPAWNPPADLFAPKSTVDEQPIWDLYKAGRIAEAQQKIHELRKGDPNYRPSADLLSKLDDAEARTSIKAASNAGDWATTLAVAQIRPGLLVCAEIDVLWRVGEAFAKSDDLARAFDLYRYILTNCTNPSERMATMQKAASVLPQKGVDALVSYGGTRPDGTGEFDTMRFQKVRTLIGDALSDKTASHPIDPDELAGFEGFVKSGRSADDAGLLGWYNYGRSDFAAARDWFELGSRMSSDPKLLEGYILSIRNLGDLKAAEDLAYRNHDRSPTIAKIYVELVADRLNDAAESEDEALPDLDRFKVVVSQSRSALGAQTLGWKLVDDKAYAEAKDWFQKSVDWQVTEEGVVGLAVVASRMKDKSELKAVKAKYGDEFAALAEFKDYQPPARQAIGRSGTHRRSTGGSSGGDRLLRQANSQFEAGDYQAALSTLNRREARSGKSYGAEILRGWINIKLKRWDDAERIFRAQDRKRSTKDTRFGIGAVSNSRYGMWPEETNNCTVRWKC</sequence>
<feature type="chain" id="PRO_5010700601" description="Tetratricopeptide repeat-containing protein" evidence="2">
    <location>
        <begin position="23"/>
        <end position="689"/>
    </location>
</feature>
<dbReference type="Proteomes" id="UP000192656">
    <property type="component" value="Unassembled WGS sequence"/>
</dbReference>
<name>A0A1W2DEK9_9HYPH</name>
<keyword evidence="2" id="KW-0732">Signal</keyword>
<proteinExistence type="predicted"/>
<evidence type="ECO:0008006" key="5">
    <source>
        <dbReference type="Google" id="ProtNLM"/>
    </source>
</evidence>
<dbReference type="SUPFAM" id="SSF48452">
    <property type="entry name" value="TPR-like"/>
    <property type="match status" value="1"/>
</dbReference>
<organism evidence="3 4">
    <name type="scientific">Fulvimarina manganoxydans</name>
    <dbReference type="NCBI Taxonomy" id="937218"/>
    <lineage>
        <taxon>Bacteria</taxon>
        <taxon>Pseudomonadati</taxon>
        <taxon>Pseudomonadota</taxon>
        <taxon>Alphaproteobacteria</taxon>
        <taxon>Hyphomicrobiales</taxon>
        <taxon>Aurantimonadaceae</taxon>
        <taxon>Fulvimarina</taxon>
    </lineage>
</organism>
<feature type="region of interest" description="Disordered" evidence="1">
    <location>
        <begin position="574"/>
        <end position="595"/>
    </location>
</feature>